<evidence type="ECO:0000256" key="5">
    <source>
        <dbReference type="ARBA" id="ARBA00074140"/>
    </source>
</evidence>
<accession>A0A160PLD9</accession>
<dbReference type="Gene3D" id="1.10.10.60">
    <property type="entry name" value="Homeodomain-like"/>
    <property type="match status" value="1"/>
</dbReference>
<keyword evidence="1" id="KW-0678">Repressor</keyword>
<evidence type="ECO:0000256" key="3">
    <source>
        <dbReference type="ARBA" id="ARBA00023125"/>
    </source>
</evidence>
<keyword evidence="4" id="KW-0804">Transcription</keyword>
<dbReference type="SUPFAM" id="SSF51182">
    <property type="entry name" value="RmlC-like cupins"/>
    <property type="match status" value="1"/>
</dbReference>
<evidence type="ECO:0000256" key="2">
    <source>
        <dbReference type="ARBA" id="ARBA00023015"/>
    </source>
</evidence>
<organism evidence="8 9">
    <name type="scientific">Corynebacterium suranareeae</name>
    <dbReference type="NCBI Taxonomy" id="2506452"/>
    <lineage>
        <taxon>Bacteria</taxon>
        <taxon>Bacillati</taxon>
        <taxon>Actinomycetota</taxon>
        <taxon>Actinomycetes</taxon>
        <taxon>Mycobacteriales</taxon>
        <taxon>Corynebacteriaceae</taxon>
        <taxon>Corynebacterium</taxon>
    </lineage>
</organism>
<dbReference type="PANTHER" id="PTHR11019">
    <property type="entry name" value="HTH-TYPE TRANSCRIPTIONAL REGULATOR NIMR"/>
    <property type="match status" value="1"/>
</dbReference>
<keyword evidence="3" id="KW-0238">DNA-binding</keyword>
<keyword evidence="9" id="KW-1185">Reference proteome</keyword>
<evidence type="ECO:0000256" key="4">
    <source>
        <dbReference type="ARBA" id="ARBA00023163"/>
    </source>
</evidence>
<evidence type="ECO:0000259" key="7">
    <source>
        <dbReference type="PROSITE" id="PS01124"/>
    </source>
</evidence>
<dbReference type="RefSeq" id="WP_096453665.1">
    <property type="nucleotide sequence ID" value="NZ_AP017369.1"/>
</dbReference>
<dbReference type="GO" id="GO:0043565">
    <property type="term" value="F:sequence-specific DNA binding"/>
    <property type="evidence" value="ECO:0007669"/>
    <property type="project" value="InterPro"/>
</dbReference>
<dbReference type="SMART" id="SM00342">
    <property type="entry name" value="HTH_ARAC"/>
    <property type="match status" value="1"/>
</dbReference>
<sequence>MDDAQDTHPHVCDQVVPDDYLLTCTVMRYTYVTDEHRCGPDPHIHPEHLVVWPEYGSGSVDIDGEIWRVALGQGIWIPAGTPHAITRDPGNPLIALHILPSAWNKLIDAPTMMVVNRALREMLLYLAFTGMHKERRLRAQVVCLELLAEDTYPVVKVPVPRDPRITGIMQAIIDDPADDRTIEEWAWLTSTSTRTIARAFKTETGMTFTQWRTNVRMASAVELLGAGVTVTQVTRKVGYSNVSAFSTAFKRTTGRHPTDFIQTPKVNHKIRTSILI</sequence>
<dbReference type="EMBL" id="AP017369">
    <property type="protein sequence ID" value="BAU94527.1"/>
    <property type="molecule type" value="Genomic_DNA"/>
</dbReference>
<dbReference type="FunFam" id="1.10.10.60:FF:000132">
    <property type="entry name" value="AraC family transcriptional regulator"/>
    <property type="match status" value="1"/>
</dbReference>
<dbReference type="SUPFAM" id="SSF46689">
    <property type="entry name" value="Homeodomain-like"/>
    <property type="match status" value="1"/>
</dbReference>
<name>A0A160PLD9_9CORY</name>
<dbReference type="Pfam" id="PF12833">
    <property type="entry name" value="HTH_18"/>
    <property type="match status" value="1"/>
</dbReference>
<dbReference type="KEGG" id="csur:N24_0265"/>
<dbReference type="Gene3D" id="2.60.120.10">
    <property type="entry name" value="Jelly Rolls"/>
    <property type="match status" value="1"/>
</dbReference>
<keyword evidence="2" id="KW-0805">Transcription regulation</keyword>
<dbReference type="GO" id="GO:0003700">
    <property type="term" value="F:DNA-binding transcription factor activity"/>
    <property type="evidence" value="ECO:0007669"/>
    <property type="project" value="InterPro"/>
</dbReference>
<dbReference type="PROSITE" id="PS01124">
    <property type="entry name" value="HTH_ARAC_FAMILY_2"/>
    <property type="match status" value="1"/>
</dbReference>
<gene>
    <name evidence="8" type="ORF">N24_0265</name>
</gene>
<evidence type="ECO:0000256" key="1">
    <source>
        <dbReference type="ARBA" id="ARBA00022491"/>
    </source>
</evidence>
<dbReference type="InterPro" id="IPR014710">
    <property type="entry name" value="RmlC-like_jellyroll"/>
</dbReference>
<reference evidence="8 9" key="1">
    <citation type="submission" date="2016-02" db="EMBL/GenBank/DDBJ databases">
        <title>Corynebacterium glutamicum N24 whole genome sequencing project.</title>
        <authorList>
            <person name="Matsutani M."/>
            <person name="Nangtapong N."/>
            <person name="Yakushi T."/>
            <person name="Matsushita K."/>
        </authorList>
    </citation>
    <scope>NUCLEOTIDE SEQUENCE [LARGE SCALE GENOMIC DNA]</scope>
    <source>
        <strain evidence="8 9">N24</strain>
    </source>
</reference>
<dbReference type="InterPro" id="IPR009057">
    <property type="entry name" value="Homeodomain-like_sf"/>
</dbReference>
<feature type="domain" description="HTH araC/xylS-type" evidence="7">
    <location>
        <begin position="166"/>
        <end position="263"/>
    </location>
</feature>
<evidence type="ECO:0000313" key="9">
    <source>
        <dbReference type="Proteomes" id="UP000218244"/>
    </source>
</evidence>
<dbReference type="AlphaFoldDB" id="A0A160PLD9"/>
<evidence type="ECO:0000313" key="8">
    <source>
        <dbReference type="EMBL" id="BAU94527.1"/>
    </source>
</evidence>
<dbReference type="InterPro" id="IPR011051">
    <property type="entry name" value="RmlC_Cupin_sf"/>
</dbReference>
<dbReference type="Pfam" id="PF02311">
    <property type="entry name" value="AraC_binding"/>
    <property type="match status" value="1"/>
</dbReference>
<proteinExistence type="predicted"/>
<protein>
    <recommendedName>
        <fullName evidence="5">HTH-type transcriptional regulator RipA</fullName>
    </recommendedName>
    <alternativeName>
        <fullName evidence="6">Repressor of iron proteins A</fullName>
    </alternativeName>
</protein>
<dbReference type="InterPro" id="IPR003313">
    <property type="entry name" value="AraC-bd"/>
</dbReference>
<dbReference type="InterPro" id="IPR018060">
    <property type="entry name" value="HTH_AraC"/>
</dbReference>
<dbReference type="Proteomes" id="UP000218244">
    <property type="component" value="Chromosome"/>
</dbReference>
<dbReference type="PANTHER" id="PTHR11019:SF199">
    <property type="entry name" value="HTH-TYPE TRANSCRIPTIONAL REGULATOR NIMR"/>
    <property type="match status" value="1"/>
</dbReference>
<evidence type="ECO:0000256" key="6">
    <source>
        <dbReference type="ARBA" id="ARBA00079449"/>
    </source>
</evidence>